<keyword evidence="10" id="KW-0407">Ion channel</keyword>
<gene>
    <name evidence="14" type="ORF">Ccrd_011167</name>
</gene>
<evidence type="ECO:0000256" key="10">
    <source>
        <dbReference type="ARBA" id="ARBA00023303"/>
    </source>
</evidence>
<dbReference type="GO" id="GO:0005886">
    <property type="term" value="C:plasma membrane"/>
    <property type="evidence" value="ECO:0007669"/>
    <property type="project" value="TreeGrafter"/>
</dbReference>
<dbReference type="PROSITE" id="PS50927">
    <property type="entry name" value="BULB_LECTIN"/>
    <property type="match status" value="1"/>
</dbReference>
<feature type="non-terminal residue" evidence="14">
    <location>
        <position position="1"/>
    </location>
</feature>
<feature type="transmembrane region" description="Helical" evidence="12">
    <location>
        <begin position="387"/>
        <end position="405"/>
    </location>
</feature>
<dbReference type="SUPFAM" id="SSF81324">
    <property type="entry name" value="Voltage-gated potassium channels"/>
    <property type="match status" value="2"/>
</dbReference>
<dbReference type="InterPro" id="IPR018247">
    <property type="entry name" value="EF_Hand_1_Ca_BS"/>
</dbReference>
<evidence type="ECO:0000256" key="12">
    <source>
        <dbReference type="SAM" id="Phobius"/>
    </source>
</evidence>
<name>A0A103YJZ6_CYNCS</name>
<keyword evidence="7" id="KW-0406">Ion transport</keyword>
<dbReference type="SMART" id="SM00108">
    <property type="entry name" value="B_lectin"/>
    <property type="match status" value="1"/>
</dbReference>
<dbReference type="GO" id="GO:0030322">
    <property type="term" value="P:stabilization of membrane potential"/>
    <property type="evidence" value="ECO:0007669"/>
    <property type="project" value="TreeGrafter"/>
</dbReference>
<dbReference type="InterPro" id="IPR001480">
    <property type="entry name" value="Bulb-type_lectin_dom"/>
</dbReference>
<dbReference type="PANTHER" id="PTHR11003">
    <property type="entry name" value="POTASSIUM CHANNEL, SUBFAMILY K"/>
    <property type="match status" value="1"/>
</dbReference>
<dbReference type="CDD" id="cd00028">
    <property type="entry name" value="B_lectin"/>
    <property type="match status" value="1"/>
</dbReference>
<dbReference type="Pfam" id="PF01453">
    <property type="entry name" value="B_lectin"/>
    <property type="match status" value="1"/>
</dbReference>
<feature type="domain" description="Bulb-type lectin" evidence="13">
    <location>
        <begin position="128"/>
        <end position="252"/>
    </location>
</feature>
<proteinExistence type="inferred from homology"/>
<dbReference type="InterPro" id="IPR036426">
    <property type="entry name" value="Bulb-type_lectin_dom_sf"/>
</dbReference>
<evidence type="ECO:0000256" key="3">
    <source>
        <dbReference type="ARBA" id="ARBA00022448"/>
    </source>
</evidence>
<reference evidence="14 15" key="1">
    <citation type="journal article" date="2016" name="Sci. Rep.">
        <title>The genome sequence of the outbreeding globe artichoke constructed de novo incorporating a phase-aware low-pass sequencing strategy of F1 progeny.</title>
        <authorList>
            <person name="Scaglione D."/>
            <person name="Reyes-Chin-Wo S."/>
            <person name="Acquadro A."/>
            <person name="Froenicke L."/>
            <person name="Portis E."/>
            <person name="Beitel C."/>
            <person name="Tirone M."/>
            <person name="Mauro R."/>
            <person name="Lo Monaco A."/>
            <person name="Mauromicale G."/>
            <person name="Faccioli P."/>
            <person name="Cattivelli L."/>
            <person name="Rieseberg L."/>
            <person name="Michelmore R."/>
            <person name="Lanteri S."/>
        </authorList>
    </citation>
    <scope>NUCLEOTIDE SEQUENCE [LARGE SCALE GENOMIC DNA]</scope>
    <source>
        <strain evidence="14">2C</strain>
    </source>
</reference>
<protein>
    <submittedName>
        <fullName evidence="14">Bulb-type lectin domain-containing protein</fullName>
    </submittedName>
</protein>
<evidence type="ECO:0000256" key="8">
    <source>
        <dbReference type="ARBA" id="ARBA00023136"/>
    </source>
</evidence>
<organism evidence="14 15">
    <name type="scientific">Cynara cardunculus var. scolymus</name>
    <name type="common">Globe artichoke</name>
    <name type="synonym">Cynara scolymus</name>
    <dbReference type="NCBI Taxonomy" id="59895"/>
    <lineage>
        <taxon>Eukaryota</taxon>
        <taxon>Viridiplantae</taxon>
        <taxon>Streptophyta</taxon>
        <taxon>Embryophyta</taxon>
        <taxon>Tracheophyta</taxon>
        <taxon>Spermatophyta</taxon>
        <taxon>Magnoliopsida</taxon>
        <taxon>eudicotyledons</taxon>
        <taxon>Gunneridae</taxon>
        <taxon>Pentapetalae</taxon>
        <taxon>asterids</taxon>
        <taxon>campanulids</taxon>
        <taxon>Asterales</taxon>
        <taxon>Asteraceae</taxon>
        <taxon>Carduoideae</taxon>
        <taxon>Cardueae</taxon>
        <taxon>Carduinae</taxon>
        <taxon>Cynara</taxon>
    </lineage>
</organism>
<keyword evidence="6 12" id="KW-1133">Transmembrane helix</keyword>
<feature type="region of interest" description="Disordered" evidence="11">
    <location>
        <begin position="58"/>
        <end position="80"/>
    </location>
</feature>
<feature type="compositionally biased region" description="Basic and acidic residues" evidence="11">
    <location>
        <begin position="58"/>
        <end position="68"/>
    </location>
</feature>
<dbReference type="PROSITE" id="PS00018">
    <property type="entry name" value="EF_HAND_1"/>
    <property type="match status" value="1"/>
</dbReference>
<dbReference type="GO" id="GO:0022841">
    <property type="term" value="F:potassium ion leak channel activity"/>
    <property type="evidence" value="ECO:0007669"/>
    <property type="project" value="TreeGrafter"/>
</dbReference>
<evidence type="ECO:0000256" key="5">
    <source>
        <dbReference type="ARBA" id="ARBA00022729"/>
    </source>
</evidence>
<keyword evidence="3" id="KW-0813">Transport</keyword>
<sequence>NFTIKVAVKERSWPRTVTKILKSVEGYGGYNGYGYPRYGRNDAYNHLECAGNASDCNGHHTEKPKTPEKSASSPPPSSSVFQKLSSKISCVNGANCCSLILCQNPLPELYMSPEASSSSSPWQHLEEDSATPAPINTASRHTLVSPAGIFELGFFRPEAGRSEDRYLGIWYKKIAVKTVVWVANRGFPVTGASSHHVLKIADPGILVLMNNITVVWSLSTTIISPNATAKLHDTGNLVVMDEYKSDIWKSFNHPTDTRYRFLEGCPKLCQREVYGNGQTIKPNMVLWVNHFRIPNKNKVKWSSFVKHSMAIQRSTLMASEGGKEPLLIGQQEPGPETNSFGSFKSRNLRRCKSAPMVEPVPEDTKMDRFYDGPRSIFEQLKPKFGRVALYLFGYLGLSTFCFYLVRNQITGKGTQGIVDGLYFCVVTMTTVGYGDLLPNSTTTKLLACAFVFSGMALVGLSLSKAADCLVENQEILLVKALHLRQKAGSMEILKETETNRVRYRCIIFSVLLMILITAGTIFLITVEKMDFIDAFYCVCTTMTTLGYGDKTFSTMAGRIFAIFWILMSTICLAQVLFAFAELYTENRQRELVRWVLTRKTTVADLEAADLNDDGLVGGAEFVIYKLKEMGKINQEDIAVIMAEFEKLDADDSGSLSVADISQAQSQ</sequence>
<feature type="transmembrane region" description="Helical" evidence="12">
    <location>
        <begin position="505"/>
        <end position="526"/>
    </location>
</feature>
<comment type="caution">
    <text evidence="14">The sequence shown here is derived from an EMBL/GenBank/DDBJ whole genome shotgun (WGS) entry which is preliminary data.</text>
</comment>
<dbReference type="Gene3D" id="2.90.10.10">
    <property type="entry name" value="Bulb-type lectin domain"/>
    <property type="match status" value="1"/>
</dbReference>
<dbReference type="GO" id="GO:0009705">
    <property type="term" value="C:plant-type vacuole membrane"/>
    <property type="evidence" value="ECO:0007669"/>
    <property type="project" value="TreeGrafter"/>
</dbReference>
<evidence type="ECO:0000256" key="4">
    <source>
        <dbReference type="ARBA" id="ARBA00022692"/>
    </source>
</evidence>
<feature type="region of interest" description="Disordered" evidence="11">
    <location>
        <begin position="113"/>
        <end position="132"/>
    </location>
</feature>
<dbReference type="Gramene" id="KVI10417">
    <property type="protein sequence ID" value="KVI10417"/>
    <property type="gene ID" value="Ccrd_011167"/>
</dbReference>
<dbReference type="InterPro" id="IPR003280">
    <property type="entry name" value="2pore_dom_K_chnl"/>
</dbReference>
<keyword evidence="8 12" id="KW-0472">Membrane</keyword>
<evidence type="ECO:0000313" key="15">
    <source>
        <dbReference type="Proteomes" id="UP000243975"/>
    </source>
</evidence>
<dbReference type="InterPro" id="IPR013099">
    <property type="entry name" value="K_chnl_dom"/>
</dbReference>
<feature type="transmembrane region" description="Helical" evidence="12">
    <location>
        <begin position="559"/>
        <end position="583"/>
    </location>
</feature>
<dbReference type="Pfam" id="PF07885">
    <property type="entry name" value="Ion_trans_2"/>
    <property type="match status" value="2"/>
</dbReference>
<evidence type="ECO:0000259" key="13">
    <source>
        <dbReference type="PROSITE" id="PS50927"/>
    </source>
</evidence>
<dbReference type="EMBL" id="LEKV01001020">
    <property type="protein sequence ID" value="KVI10417.1"/>
    <property type="molecule type" value="Genomic_DNA"/>
</dbReference>
<evidence type="ECO:0000256" key="9">
    <source>
        <dbReference type="ARBA" id="ARBA00023180"/>
    </source>
</evidence>
<keyword evidence="5" id="KW-0732">Signal</keyword>
<dbReference type="SUPFAM" id="SSF51110">
    <property type="entry name" value="alpha-D-mannose-specific plant lectins"/>
    <property type="match status" value="1"/>
</dbReference>
<evidence type="ECO:0000256" key="2">
    <source>
        <dbReference type="ARBA" id="ARBA00010159"/>
    </source>
</evidence>
<keyword evidence="9" id="KW-0325">Glycoprotein</keyword>
<comment type="subcellular location">
    <subcellularLocation>
        <location evidence="1">Membrane</location>
        <topology evidence="1">Multi-pass membrane protein</topology>
    </subcellularLocation>
</comment>
<evidence type="ECO:0000256" key="6">
    <source>
        <dbReference type="ARBA" id="ARBA00022989"/>
    </source>
</evidence>
<keyword evidence="15" id="KW-1185">Reference proteome</keyword>
<keyword evidence="4 12" id="KW-0812">Transmembrane</keyword>
<evidence type="ECO:0000256" key="7">
    <source>
        <dbReference type="ARBA" id="ARBA00023065"/>
    </source>
</evidence>
<dbReference type="GO" id="GO:0015271">
    <property type="term" value="F:outward rectifier potassium channel activity"/>
    <property type="evidence" value="ECO:0007669"/>
    <property type="project" value="TreeGrafter"/>
</dbReference>
<dbReference type="AlphaFoldDB" id="A0A103YJZ6"/>
<evidence type="ECO:0000256" key="11">
    <source>
        <dbReference type="SAM" id="MobiDB-lite"/>
    </source>
</evidence>
<accession>A0A103YJZ6</accession>
<dbReference type="Proteomes" id="UP000243975">
    <property type="component" value="Unassembled WGS sequence"/>
</dbReference>
<dbReference type="PANTHER" id="PTHR11003:SF291">
    <property type="entry name" value="IP11374P"/>
    <property type="match status" value="1"/>
</dbReference>
<dbReference type="PRINTS" id="PR01333">
    <property type="entry name" value="2POREKCHANEL"/>
</dbReference>
<dbReference type="Gene3D" id="1.10.287.70">
    <property type="match status" value="2"/>
</dbReference>
<evidence type="ECO:0000256" key="1">
    <source>
        <dbReference type="ARBA" id="ARBA00004141"/>
    </source>
</evidence>
<comment type="similarity">
    <text evidence="2">Belongs to the two pore domain potassium channel (TC 1.A.1.7) family.</text>
</comment>
<evidence type="ECO:0000313" key="14">
    <source>
        <dbReference type="EMBL" id="KVI10417.1"/>
    </source>
</evidence>